<proteinExistence type="predicted"/>
<evidence type="ECO:0000256" key="1">
    <source>
        <dbReference type="SAM" id="MobiDB-lite"/>
    </source>
</evidence>
<dbReference type="AlphaFoldDB" id="A0A9W5TTW4"/>
<reference evidence="2" key="2">
    <citation type="submission" date="2020-09" db="EMBL/GenBank/DDBJ databases">
        <authorList>
            <person name="Sun Q."/>
            <person name="Zhou Y."/>
        </authorList>
    </citation>
    <scope>NUCLEOTIDE SEQUENCE</scope>
    <source>
        <strain evidence="2">CGMCC 1.15454</strain>
    </source>
</reference>
<dbReference type="InterPro" id="IPR014962">
    <property type="entry name" value="YolD"/>
</dbReference>
<sequence length="90" mass="10217">MTAIPKPAKSKKQSTQAPKLTEFEQMEIAEKLSDALEFETEITITIYNRKKYEKLTGIIRKVDPQTKMITFDTGGFEHQKISANIIVGVE</sequence>
<dbReference type="RefSeq" id="WP_188724534.1">
    <property type="nucleotide sequence ID" value="NZ_BMJD01000001.1"/>
</dbReference>
<reference evidence="2" key="1">
    <citation type="journal article" date="2014" name="Int. J. Syst. Evol. Microbiol.">
        <title>Complete genome sequence of Corynebacterium casei LMG S-19264T (=DSM 44701T), isolated from a smear-ripened cheese.</title>
        <authorList>
            <consortium name="US DOE Joint Genome Institute (JGI-PGF)"/>
            <person name="Walter F."/>
            <person name="Albersmeier A."/>
            <person name="Kalinowski J."/>
            <person name="Ruckert C."/>
        </authorList>
    </citation>
    <scope>NUCLEOTIDE SEQUENCE</scope>
    <source>
        <strain evidence="2">CGMCC 1.15454</strain>
    </source>
</reference>
<protein>
    <recommendedName>
        <fullName evidence="4">YolD-like family protein</fullName>
    </recommendedName>
</protein>
<dbReference type="EMBL" id="BMJD01000001">
    <property type="protein sequence ID" value="GGB27011.1"/>
    <property type="molecule type" value="Genomic_DNA"/>
</dbReference>
<evidence type="ECO:0000313" key="2">
    <source>
        <dbReference type="EMBL" id="GGB27011.1"/>
    </source>
</evidence>
<evidence type="ECO:0000313" key="3">
    <source>
        <dbReference type="Proteomes" id="UP000621492"/>
    </source>
</evidence>
<keyword evidence="3" id="KW-1185">Reference proteome</keyword>
<comment type="caution">
    <text evidence="2">The sequence shown here is derived from an EMBL/GenBank/DDBJ whole genome shotgun (WGS) entry which is preliminary data.</text>
</comment>
<organism evidence="2 3">
    <name type="scientific">Lentibacillus populi</name>
    <dbReference type="NCBI Taxonomy" id="1827502"/>
    <lineage>
        <taxon>Bacteria</taxon>
        <taxon>Bacillati</taxon>
        <taxon>Bacillota</taxon>
        <taxon>Bacilli</taxon>
        <taxon>Bacillales</taxon>
        <taxon>Bacillaceae</taxon>
        <taxon>Lentibacillus</taxon>
    </lineage>
</organism>
<name>A0A9W5TTW4_9BACI</name>
<feature type="region of interest" description="Disordered" evidence="1">
    <location>
        <begin position="1"/>
        <end position="20"/>
    </location>
</feature>
<accession>A0A9W5TTW4</accession>
<dbReference type="Proteomes" id="UP000621492">
    <property type="component" value="Unassembled WGS sequence"/>
</dbReference>
<gene>
    <name evidence="2" type="ORF">GCM10011409_00370</name>
</gene>
<dbReference type="Pfam" id="PF08863">
    <property type="entry name" value="YolD"/>
    <property type="match status" value="1"/>
</dbReference>
<evidence type="ECO:0008006" key="4">
    <source>
        <dbReference type="Google" id="ProtNLM"/>
    </source>
</evidence>